<evidence type="ECO:0000313" key="3">
    <source>
        <dbReference type="Proteomes" id="UP000829196"/>
    </source>
</evidence>
<dbReference type="Proteomes" id="UP000829196">
    <property type="component" value="Unassembled WGS sequence"/>
</dbReference>
<dbReference type="EMBL" id="JAGYWB010000002">
    <property type="protein sequence ID" value="KAI0529398.1"/>
    <property type="molecule type" value="Genomic_DNA"/>
</dbReference>
<reference evidence="2" key="1">
    <citation type="journal article" date="2022" name="Front. Genet.">
        <title>Chromosome-Scale Assembly of the Dendrobium nobile Genome Provides Insights Into the Molecular Mechanism of the Biosynthesis of the Medicinal Active Ingredient of Dendrobium.</title>
        <authorList>
            <person name="Xu Q."/>
            <person name="Niu S.-C."/>
            <person name="Li K.-L."/>
            <person name="Zheng P.-J."/>
            <person name="Zhang X.-J."/>
            <person name="Jia Y."/>
            <person name="Liu Y."/>
            <person name="Niu Y.-X."/>
            <person name="Yu L.-H."/>
            <person name="Chen D.-F."/>
            <person name="Zhang G.-Q."/>
        </authorList>
    </citation>
    <scope>NUCLEOTIDE SEQUENCE</scope>
    <source>
        <tissue evidence="2">Leaf</tissue>
    </source>
</reference>
<dbReference type="AlphaFoldDB" id="A0A8T3C8W7"/>
<proteinExistence type="predicted"/>
<evidence type="ECO:0000313" key="2">
    <source>
        <dbReference type="EMBL" id="KAI0529398.1"/>
    </source>
</evidence>
<protein>
    <submittedName>
        <fullName evidence="2">Uncharacterized protein</fullName>
    </submittedName>
</protein>
<keyword evidence="3" id="KW-1185">Reference proteome</keyword>
<feature type="compositionally biased region" description="Gly residues" evidence="1">
    <location>
        <begin position="71"/>
        <end position="81"/>
    </location>
</feature>
<gene>
    <name evidence="2" type="ORF">KFK09_001947</name>
</gene>
<evidence type="ECO:0000256" key="1">
    <source>
        <dbReference type="SAM" id="MobiDB-lite"/>
    </source>
</evidence>
<comment type="caution">
    <text evidence="2">The sequence shown here is derived from an EMBL/GenBank/DDBJ whole genome shotgun (WGS) entry which is preliminary data.</text>
</comment>
<name>A0A8T3C8W7_DENNO</name>
<feature type="region of interest" description="Disordered" evidence="1">
    <location>
        <begin position="63"/>
        <end position="87"/>
    </location>
</feature>
<sequence length="109" mass="11963">MNTRMFTWKIPKKEKTTGPCPVEIIPLVLHKLQEADSSHKSGRSYYNLKQIYKVLQNPVVSRKSGRVPTYSGGGKSSGGGRGGEDSPFPLFSSSSLLLLSLHLSPLCEE</sequence>
<accession>A0A8T3C8W7</accession>
<organism evidence="2 3">
    <name type="scientific">Dendrobium nobile</name>
    <name type="common">Orchid</name>
    <dbReference type="NCBI Taxonomy" id="94219"/>
    <lineage>
        <taxon>Eukaryota</taxon>
        <taxon>Viridiplantae</taxon>
        <taxon>Streptophyta</taxon>
        <taxon>Embryophyta</taxon>
        <taxon>Tracheophyta</taxon>
        <taxon>Spermatophyta</taxon>
        <taxon>Magnoliopsida</taxon>
        <taxon>Liliopsida</taxon>
        <taxon>Asparagales</taxon>
        <taxon>Orchidaceae</taxon>
        <taxon>Epidendroideae</taxon>
        <taxon>Malaxideae</taxon>
        <taxon>Dendrobiinae</taxon>
        <taxon>Dendrobium</taxon>
    </lineage>
</organism>